<dbReference type="Pfam" id="PF13091">
    <property type="entry name" value="PLDc_2"/>
    <property type="match status" value="1"/>
</dbReference>
<evidence type="ECO:0000256" key="5">
    <source>
        <dbReference type="ARBA" id="ARBA00022737"/>
    </source>
</evidence>
<dbReference type="Proteomes" id="UP000190814">
    <property type="component" value="Unassembled WGS sequence"/>
</dbReference>
<feature type="transmembrane region" description="Helical" evidence="9">
    <location>
        <begin position="45"/>
        <end position="62"/>
    </location>
</feature>
<proteinExistence type="predicted"/>
<reference evidence="11 12" key="1">
    <citation type="submission" date="2017-02" db="EMBL/GenBank/DDBJ databases">
        <authorList>
            <person name="Peterson S.W."/>
        </authorList>
    </citation>
    <scope>NUCLEOTIDE SEQUENCE [LARGE SCALE GENOMIC DNA]</scope>
    <source>
        <strain evidence="11 12">ATCC 35992</strain>
    </source>
</reference>
<dbReference type="PANTHER" id="PTHR21248">
    <property type="entry name" value="CARDIOLIPIN SYNTHASE"/>
    <property type="match status" value="1"/>
</dbReference>
<keyword evidence="7 9" id="KW-0472">Membrane</keyword>
<evidence type="ECO:0000259" key="10">
    <source>
        <dbReference type="PROSITE" id="PS50035"/>
    </source>
</evidence>
<feature type="domain" description="PLD phosphodiesterase" evidence="10">
    <location>
        <begin position="429"/>
        <end position="456"/>
    </location>
</feature>
<evidence type="ECO:0000256" key="3">
    <source>
        <dbReference type="ARBA" id="ARBA00022679"/>
    </source>
</evidence>
<dbReference type="GO" id="GO:0032049">
    <property type="term" value="P:cardiolipin biosynthetic process"/>
    <property type="evidence" value="ECO:0007669"/>
    <property type="project" value="UniProtKB-UniRule"/>
</dbReference>
<evidence type="ECO:0000256" key="9">
    <source>
        <dbReference type="SAM" id="Phobius"/>
    </source>
</evidence>
<dbReference type="InterPro" id="IPR022924">
    <property type="entry name" value="Cardiolipin_synthase"/>
</dbReference>
<dbReference type="Gene3D" id="3.30.870.10">
    <property type="entry name" value="Endonuclease Chain A"/>
    <property type="match status" value="2"/>
</dbReference>
<name>A0A1T4V5W1_9FIRM</name>
<accession>A0A1T4V5W1</accession>
<gene>
    <name evidence="11" type="ORF">SAMN02745111_00257</name>
</gene>
<dbReference type="SMART" id="SM00155">
    <property type="entry name" value="PLDc"/>
    <property type="match status" value="2"/>
</dbReference>
<evidence type="ECO:0000256" key="4">
    <source>
        <dbReference type="ARBA" id="ARBA00022692"/>
    </source>
</evidence>
<dbReference type="CDD" id="cd09160">
    <property type="entry name" value="PLDc_SMU_988_like_2"/>
    <property type="match status" value="1"/>
</dbReference>
<feature type="domain" description="PLD phosphodiesterase" evidence="10">
    <location>
        <begin position="250"/>
        <end position="277"/>
    </location>
</feature>
<keyword evidence="3" id="KW-0808">Transferase</keyword>
<dbReference type="AlphaFoldDB" id="A0A1T4V5W1"/>
<dbReference type="PROSITE" id="PS50035">
    <property type="entry name" value="PLD"/>
    <property type="match status" value="2"/>
</dbReference>
<keyword evidence="5" id="KW-0677">Repeat</keyword>
<evidence type="ECO:0000256" key="7">
    <source>
        <dbReference type="ARBA" id="ARBA00023136"/>
    </source>
</evidence>
<dbReference type="GO" id="GO:0005886">
    <property type="term" value="C:plasma membrane"/>
    <property type="evidence" value="ECO:0007669"/>
    <property type="project" value="UniProtKB-SubCell"/>
</dbReference>
<protein>
    <recommendedName>
        <fullName evidence="8">Cardiolipin synthase</fullName>
        <ecNumber evidence="8">2.7.8.-</ecNumber>
    </recommendedName>
</protein>
<dbReference type="PANTHER" id="PTHR21248:SF22">
    <property type="entry name" value="PHOSPHOLIPASE D"/>
    <property type="match status" value="1"/>
</dbReference>
<dbReference type="NCBIfam" id="TIGR04265">
    <property type="entry name" value="bac_cardiolipin"/>
    <property type="match status" value="1"/>
</dbReference>
<sequence length="516" mass="60525">MRMKRGKEGFFRVIFSRSVTLIAMLFLQIFLILVFSSFINTSILTVYGITNIFSVFLVIYIYNLDELPDFKMAWIYPMMVLPIFGVLLYLFMKTQSGSRVINRKINYIVKKTEDKLVQNPELFKEIEERDKLFATNVYYLSKHAKYPIYDNSVVTYFRCGEELLPDLLEDLKKAKEFIFLEYFIVSEGFMWDQMLEILTKKVEEGVEVRVMYDGLCSLFYLPYGYPKFLRELGIKTKIFAPLKPLLTTQQNNRDHRKIIVIDGKVAYTGGINMADEYINRKKRFGYWKDNGIRIKGDAVSSFTHMFLQLWNLDEKEIDNFDYYCKKHSNELQVNNSYVCGYTDSPLDKEYVGANVYINLINSATNYIYIMTPYLVLDYVMERAIRNAAQRGVKVVILMPGTPDKKYAYCLARTYYPKLINAGVKIYEYTPGFVHSKMIICDDKEFIVGSINFDYRSLYLSFECAALVYGSDEIFKCKDDFEYSIEKSHLVTKEECKNRKLYYKILGAFLKLLAPLM</sequence>
<dbReference type="RefSeq" id="WP_242942961.1">
    <property type="nucleotide sequence ID" value="NZ_FUXZ01000002.1"/>
</dbReference>
<dbReference type="InterPro" id="IPR025202">
    <property type="entry name" value="PLD-like_dom"/>
</dbReference>
<comment type="subcellular location">
    <subcellularLocation>
        <location evidence="1">Cell membrane</location>
    </subcellularLocation>
</comment>
<evidence type="ECO:0000256" key="2">
    <source>
        <dbReference type="ARBA" id="ARBA00022475"/>
    </source>
</evidence>
<dbReference type="Pfam" id="PF00614">
    <property type="entry name" value="PLDc"/>
    <property type="match status" value="1"/>
</dbReference>
<evidence type="ECO:0000313" key="12">
    <source>
        <dbReference type="Proteomes" id="UP000190814"/>
    </source>
</evidence>
<dbReference type="CDD" id="cd09154">
    <property type="entry name" value="PLDc_SMU_988_like_1"/>
    <property type="match status" value="1"/>
</dbReference>
<feature type="transmembrane region" description="Helical" evidence="9">
    <location>
        <begin position="21"/>
        <end position="39"/>
    </location>
</feature>
<keyword evidence="6 9" id="KW-1133">Transmembrane helix</keyword>
<dbReference type="GO" id="GO:0008808">
    <property type="term" value="F:cardiolipin synthase activity"/>
    <property type="evidence" value="ECO:0007669"/>
    <property type="project" value="UniProtKB-UniRule"/>
</dbReference>
<dbReference type="STRING" id="39495.SAMN02745111_00257"/>
<evidence type="ECO:0000256" key="1">
    <source>
        <dbReference type="ARBA" id="ARBA00004236"/>
    </source>
</evidence>
<keyword evidence="12" id="KW-1185">Reference proteome</keyword>
<dbReference type="EC" id="2.7.8.-" evidence="8"/>
<evidence type="ECO:0000256" key="6">
    <source>
        <dbReference type="ARBA" id="ARBA00022989"/>
    </source>
</evidence>
<dbReference type="SUPFAM" id="SSF56024">
    <property type="entry name" value="Phospholipase D/nuclease"/>
    <property type="match status" value="2"/>
</dbReference>
<dbReference type="EMBL" id="FUXZ01000002">
    <property type="protein sequence ID" value="SKA60355.1"/>
    <property type="molecule type" value="Genomic_DNA"/>
</dbReference>
<evidence type="ECO:0000256" key="8">
    <source>
        <dbReference type="NCBIfam" id="TIGR04265"/>
    </source>
</evidence>
<keyword evidence="2" id="KW-1003">Cell membrane</keyword>
<evidence type="ECO:0000313" key="11">
    <source>
        <dbReference type="EMBL" id="SKA60355.1"/>
    </source>
</evidence>
<organism evidence="11 12">
    <name type="scientific">Eubacterium uniforme</name>
    <dbReference type="NCBI Taxonomy" id="39495"/>
    <lineage>
        <taxon>Bacteria</taxon>
        <taxon>Bacillati</taxon>
        <taxon>Bacillota</taxon>
        <taxon>Clostridia</taxon>
        <taxon>Eubacteriales</taxon>
        <taxon>Eubacteriaceae</taxon>
        <taxon>Eubacterium</taxon>
    </lineage>
</organism>
<dbReference type="InterPro" id="IPR001736">
    <property type="entry name" value="PLipase_D/transphosphatidylase"/>
</dbReference>
<keyword evidence="4 9" id="KW-0812">Transmembrane</keyword>
<feature type="transmembrane region" description="Helical" evidence="9">
    <location>
        <begin position="74"/>
        <end position="92"/>
    </location>
</feature>